<name>A0AAN7Y824_ELEMC</name>
<organism evidence="1 2">
    <name type="scientific">Eleginops maclovinus</name>
    <name type="common">Patagonian blennie</name>
    <name type="synonym">Eleginus maclovinus</name>
    <dbReference type="NCBI Taxonomy" id="56733"/>
    <lineage>
        <taxon>Eukaryota</taxon>
        <taxon>Metazoa</taxon>
        <taxon>Chordata</taxon>
        <taxon>Craniata</taxon>
        <taxon>Vertebrata</taxon>
        <taxon>Euteleostomi</taxon>
        <taxon>Actinopterygii</taxon>
        <taxon>Neopterygii</taxon>
        <taxon>Teleostei</taxon>
        <taxon>Neoteleostei</taxon>
        <taxon>Acanthomorphata</taxon>
        <taxon>Eupercaria</taxon>
        <taxon>Perciformes</taxon>
        <taxon>Notothenioidei</taxon>
        <taxon>Eleginopidae</taxon>
        <taxon>Eleginops</taxon>
    </lineage>
</organism>
<proteinExistence type="predicted"/>
<protein>
    <submittedName>
        <fullName evidence="1">Uncharacterized protein</fullName>
    </submittedName>
</protein>
<keyword evidence="2" id="KW-1185">Reference proteome</keyword>
<reference evidence="1 2" key="1">
    <citation type="journal article" date="2023" name="Genes (Basel)">
        <title>Chromosome-Level Genome Assembly and Circadian Gene Repertoire of the Patagonia Blennie Eleginops maclovinus-The Closest Ancestral Proxy of Antarctic Cryonotothenioids.</title>
        <authorList>
            <person name="Cheng C.C."/>
            <person name="Rivera-Colon A.G."/>
            <person name="Minhas B.F."/>
            <person name="Wilson L."/>
            <person name="Rayamajhi N."/>
            <person name="Vargas-Chacoff L."/>
            <person name="Catchen J.M."/>
        </authorList>
    </citation>
    <scope>NUCLEOTIDE SEQUENCE [LARGE SCALE GENOMIC DNA]</scope>
    <source>
        <strain evidence="1">JMC-PN-2008</strain>
    </source>
</reference>
<accession>A0AAN7Y824</accession>
<gene>
    <name evidence="1" type="ORF">PBY51_018598</name>
</gene>
<dbReference type="AlphaFoldDB" id="A0AAN7Y824"/>
<reference evidence="1 2" key="2">
    <citation type="journal article" date="2023" name="Mol. Biol. Evol.">
        <title>Genomics of Secondarily Temperate Adaptation in the Only Non-Antarctic Icefish.</title>
        <authorList>
            <person name="Rivera-Colon A.G."/>
            <person name="Rayamajhi N."/>
            <person name="Minhas B.F."/>
            <person name="Madrigal G."/>
            <person name="Bilyk K.T."/>
            <person name="Yoon V."/>
            <person name="Hune M."/>
            <person name="Gregory S."/>
            <person name="Cheng C.H.C."/>
            <person name="Catchen J.M."/>
        </authorList>
    </citation>
    <scope>NUCLEOTIDE SEQUENCE [LARGE SCALE GENOMIC DNA]</scope>
    <source>
        <strain evidence="1">JMC-PN-2008</strain>
    </source>
</reference>
<evidence type="ECO:0000313" key="1">
    <source>
        <dbReference type="EMBL" id="KAK5873564.1"/>
    </source>
</evidence>
<comment type="caution">
    <text evidence="1">The sequence shown here is derived from an EMBL/GenBank/DDBJ whole genome shotgun (WGS) entry which is preliminary data.</text>
</comment>
<evidence type="ECO:0000313" key="2">
    <source>
        <dbReference type="Proteomes" id="UP001346869"/>
    </source>
</evidence>
<dbReference type="Proteomes" id="UP001346869">
    <property type="component" value="Unassembled WGS sequence"/>
</dbReference>
<dbReference type="EMBL" id="JAUZQC010000003">
    <property type="protein sequence ID" value="KAK5873564.1"/>
    <property type="molecule type" value="Genomic_DNA"/>
</dbReference>
<sequence>MCEVLIPFKARPDAPTTFSRAKSLLRIWLSPKTLTLRGLGRFPTQALDWKKPVTQNSRGPAVGKASWPGILEVLKQSELMAHWQDFRAAASEVKTEIITPHRAAQSSDVEAG</sequence>